<evidence type="ECO:0000256" key="5">
    <source>
        <dbReference type="ARBA" id="ARBA00023242"/>
    </source>
</evidence>
<evidence type="ECO:0000256" key="4">
    <source>
        <dbReference type="ARBA" id="ARBA00023163"/>
    </source>
</evidence>
<name>A0A811MJ60_9POAL</name>
<keyword evidence="3" id="KW-0238">DNA-binding</keyword>
<feature type="compositionally biased region" description="Gly residues" evidence="7">
    <location>
        <begin position="16"/>
        <end position="29"/>
    </location>
</feature>
<feature type="region of interest" description="Disordered" evidence="7">
    <location>
        <begin position="1"/>
        <end position="30"/>
    </location>
</feature>
<dbReference type="HAMAP" id="MF_00408">
    <property type="entry name" value="TATA_bind_prot_arch"/>
    <property type="match status" value="1"/>
</dbReference>
<dbReference type="Gene3D" id="3.30.310.10">
    <property type="entry name" value="TATA-Binding Protein"/>
    <property type="match status" value="2"/>
</dbReference>
<comment type="subcellular location">
    <subcellularLocation>
        <location evidence="1">Nucleus</location>
    </subcellularLocation>
</comment>
<dbReference type="GO" id="GO:0003677">
    <property type="term" value="F:DNA binding"/>
    <property type="evidence" value="ECO:0007669"/>
    <property type="project" value="UniProtKB-KW"/>
</dbReference>
<evidence type="ECO:0000256" key="2">
    <source>
        <dbReference type="ARBA" id="ARBA00005560"/>
    </source>
</evidence>
<reference evidence="8" key="1">
    <citation type="submission" date="2020-10" db="EMBL/GenBank/DDBJ databases">
        <authorList>
            <person name="Han B."/>
            <person name="Lu T."/>
            <person name="Zhao Q."/>
            <person name="Huang X."/>
            <person name="Zhao Y."/>
        </authorList>
    </citation>
    <scope>NUCLEOTIDE SEQUENCE</scope>
</reference>
<accession>A0A811MJ60</accession>
<keyword evidence="5" id="KW-0539">Nucleus</keyword>
<comment type="caution">
    <text evidence="8">The sequence shown here is derived from an EMBL/GenBank/DDBJ whole genome shotgun (WGS) entry which is preliminary data.</text>
</comment>
<dbReference type="InterPro" id="IPR000814">
    <property type="entry name" value="TBP"/>
</dbReference>
<comment type="function">
    <text evidence="6">General transcription factor that functions at the core of the DNA-binding multiprotein factor TFIID. Binding of TFIID to the TATA box is the initial transcriptional step of the pre-initiation complex (PIC), playing a role in the activation of eukaryotic genes transcribed by RNA polymerase II.</text>
</comment>
<dbReference type="OrthoDB" id="728012at2759"/>
<keyword evidence="9" id="KW-1185">Reference proteome</keyword>
<dbReference type="AlphaFoldDB" id="A0A811MJ60"/>
<gene>
    <name evidence="8" type="ORF">NCGR_LOCUS3393</name>
</gene>
<evidence type="ECO:0000256" key="1">
    <source>
        <dbReference type="ARBA" id="ARBA00004123"/>
    </source>
</evidence>
<dbReference type="InterPro" id="IPR033710">
    <property type="entry name" value="TBP_eukaryotic"/>
</dbReference>
<dbReference type="CDD" id="cd04516">
    <property type="entry name" value="TBP_eukaryotes"/>
    <property type="match status" value="1"/>
</dbReference>
<organism evidence="8 9">
    <name type="scientific">Miscanthus lutarioriparius</name>
    <dbReference type="NCBI Taxonomy" id="422564"/>
    <lineage>
        <taxon>Eukaryota</taxon>
        <taxon>Viridiplantae</taxon>
        <taxon>Streptophyta</taxon>
        <taxon>Embryophyta</taxon>
        <taxon>Tracheophyta</taxon>
        <taxon>Spermatophyta</taxon>
        <taxon>Magnoliopsida</taxon>
        <taxon>Liliopsida</taxon>
        <taxon>Poales</taxon>
        <taxon>Poaceae</taxon>
        <taxon>PACMAD clade</taxon>
        <taxon>Panicoideae</taxon>
        <taxon>Andropogonodae</taxon>
        <taxon>Andropogoneae</taxon>
        <taxon>Saccharinae</taxon>
        <taxon>Miscanthus</taxon>
    </lineage>
</organism>
<protein>
    <submittedName>
        <fullName evidence="8">Uncharacterized protein</fullName>
    </submittedName>
</protein>
<dbReference type="FunFam" id="3.30.310.10:FF:000002">
    <property type="entry name" value="TATA-box-binding protein 2"/>
    <property type="match status" value="1"/>
</dbReference>
<proteinExistence type="inferred from homology"/>
<evidence type="ECO:0000313" key="8">
    <source>
        <dbReference type="EMBL" id="CAD6205562.1"/>
    </source>
</evidence>
<dbReference type="InterPro" id="IPR012295">
    <property type="entry name" value="TBP_dom_sf"/>
</dbReference>
<dbReference type="GO" id="GO:0006352">
    <property type="term" value="P:DNA-templated transcription initiation"/>
    <property type="evidence" value="ECO:0007669"/>
    <property type="project" value="InterPro"/>
</dbReference>
<dbReference type="PROSITE" id="PS00351">
    <property type="entry name" value="TFIID"/>
    <property type="match status" value="1"/>
</dbReference>
<dbReference type="PRINTS" id="PR00686">
    <property type="entry name" value="TIFACTORIID"/>
</dbReference>
<comment type="similarity">
    <text evidence="2">Belongs to the TBP family.</text>
</comment>
<evidence type="ECO:0000256" key="6">
    <source>
        <dbReference type="ARBA" id="ARBA00037612"/>
    </source>
</evidence>
<dbReference type="EMBL" id="CAJGYO010000001">
    <property type="protein sequence ID" value="CAD6205562.1"/>
    <property type="molecule type" value="Genomic_DNA"/>
</dbReference>
<sequence>MASAAGADPTALGLGQRSGSGAWGGGGGRAAAPVTNDEYEPGVDLAMHPSGFVPTLQNIVSTVNLDCQLDLQQIANSARNAEYNPKRVAAVIMRIRDPKTTALVFASGKMVCTGAKSEDHSKLAARKFARIVQKLGFPARFKDFKIQNIVGSCDVKFPIRLEGLALASGTFANYEPEIFPGLVYRMVEPKIVILVFVSGKIVLTGAKVREEIYTAFENIYPMLVQFRKRQQYR</sequence>
<dbReference type="Pfam" id="PF00352">
    <property type="entry name" value="TBP"/>
    <property type="match status" value="2"/>
</dbReference>
<dbReference type="PANTHER" id="PTHR10126">
    <property type="entry name" value="TATA-BOX BINDING PROTEIN"/>
    <property type="match status" value="1"/>
</dbReference>
<evidence type="ECO:0000313" key="9">
    <source>
        <dbReference type="Proteomes" id="UP000604825"/>
    </source>
</evidence>
<dbReference type="GO" id="GO:0005634">
    <property type="term" value="C:nucleus"/>
    <property type="evidence" value="ECO:0007669"/>
    <property type="project" value="UniProtKB-SubCell"/>
</dbReference>
<dbReference type="SUPFAM" id="SSF55945">
    <property type="entry name" value="TATA-box binding protein-like"/>
    <property type="match status" value="2"/>
</dbReference>
<keyword evidence="4" id="KW-0804">Transcription</keyword>
<dbReference type="Proteomes" id="UP000604825">
    <property type="component" value="Unassembled WGS sequence"/>
</dbReference>
<dbReference type="FunFam" id="3.30.310.10:FF:000001">
    <property type="entry name" value="TATA-box-binding protein 2"/>
    <property type="match status" value="1"/>
</dbReference>
<evidence type="ECO:0000256" key="3">
    <source>
        <dbReference type="ARBA" id="ARBA00023125"/>
    </source>
</evidence>
<dbReference type="InterPro" id="IPR030491">
    <property type="entry name" value="TBP_CS"/>
</dbReference>
<evidence type="ECO:0000256" key="7">
    <source>
        <dbReference type="SAM" id="MobiDB-lite"/>
    </source>
</evidence>